<name>A0A8C4MI84_EQUAS</name>
<dbReference type="InterPro" id="IPR032743">
    <property type="entry name" value="FAM47"/>
</dbReference>
<dbReference type="AlphaFoldDB" id="A0A8C4MI84"/>
<sequence length="365" mass="41311">MGGAGAPPGCLIPGKSRAVQGAPRRSVPQGESGQLTATRSPSDPSGREHTPPKARLAARPTMADHRRLLRPAALDRAPGGMNRRPRYKETLPSECFIKHKHRLTLPTTLNSRRWIFVRKGLDDFRKGCLPCEGLITQGPQEGLLPKIYHRAPRPAPKKRRNKLPKEAALLSKLSPAQGARKAFLADVEAQLTPHPLALYPNLGEDLPVELLLKVLEVLDPDRKLEDAWAYCQGIRKRVKEPTKLLKKRSTQVYVGPPRKMPVSYAGQWHYEEKKPNEADLLHEDGPVLHENVRRGVSDFCNWATTFNPYKPKRVKMRYGAWYLNTKLWKKQRADEPLVDPKVSHKGQDENFKKELQEQVCVYAEI</sequence>
<feature type="region of interest" description="Disordered" evidence="2">
    <location>
        <begin position="1"/>
        <end position="65"/>
    </location>
</feature>
<reference evidence="3" key="3">
    <citation type="submission" date="2025-09" db="UniProtKB">
        <authorList>
            <consortium name="Ensembl"/>
        </authorList>
    </citation>
    <scope>IDENTIFICATION</scope>
</reference>
<reference evidence="3" key="2">
    <citation type="submission" date="2025-08" db="UniProtKB">
        <authorList>
            <consortium name="Ensembl"/>
        </authorList>
    </citation>
    <scope>IDENTIFICATION</scope>
</reference>
<accession>A0A8C4MI84</accession>
<comment type="similarity">
    <text evidence="1">Belongs to the FAM47 family.</text>
</comment>
<evidence type="ECO:0000313" key="3">
    <source>
        <dbReference type="Ensembl" id="ENSEASP00005024231.2"/>
    </source>
</evidence>
<evidence type="ECO:0000256" key="2">
    <source>
        <dbReference type="SAM" id="MobiDB-lite"/>
    </source>
</evidence>
<dbReference type="GO" id="GO:0045815">
    <property type="term" value="P:transcription initiation-coupled chromatin remodeling"/>
    <property type="evidence" value="ECO:0007669"/>
    <property type="project" value="TreeGrafter"/>
</dbReference>
<dbReference type="Ensembl" id="ENSEAST00005026282.2">
    <property type="protein sequence ID" value="ENSEASP00005024231.2"/>
    <property type="gene ID" value="ENSEASG00005016462.2"/>
</dbReference>
<dbReference type="Proteomes" id="UP000694387">
    <property type="component" value="Chromosome 3"/>
</dbReference>
<gene>
    <name evidence="3" type="primary">FAM47E</name>
</gene>
<organism evidence="3 4">
    <name type="scientific">Equus asinus</name>
    <name type="common">Donkey</name>
    <name type="synonym">Equus africanus asinus</name>
    <dbReference type="NCBI Taxonomy" id="9793"/>
    <lineage>
        <taxon>Eukaryota</taxon>
        <taxon>Metazoa</taxon>
        <taxon>Chordata</taxon>
        <taxon>Craniata</taxon>
        <taxon>Vertebrata</taxon>
        <taxon>Euteleostomi</taxon>
        <taxon>Mammalia</taxon>
        <taxon>Eutheria</taxon>
        <taxon>Laurasiatheria</taxon>
        <taxon>Perissodactyla</taxon>
        <taxon>Equidae</taxon>
        <taxon>Equus</taxon>
    </lineage>
</organism>
<dbReference type="GO" id="GO:0000785">
    <property type="term" value="C:chromatin"/>
    <property type="evidence" value="ECO:0007669"/>
    <property type="project" value="TreeGrafter"/>
</dbReference>
<reference evidence="3 4" key="1">
    <citation type="journal article" date="2020" name="Nat. Commun.">
        <title>Donkey genomes provide new insights into domestication and selection for coat color.</title>
        <authorList>
            <person name="Wang"/>
            <person name="C."/>
            <person name="Li"/>
            <person name="H."/>
            <person name="Guo"/>
            <person name="Y."/>
            <person name="Huang"/>
            <person name="J."/>
            <person name="Sun"/>
            <person name="Y."/>
            <person name="Min"/>
            <person name="J."/>
            <person name="Wang"/>
            <person name="J."/>
            <person name="Fang"/>
            <person name="X."/>
            <person name="Zhao"/>
            <person name="Z."/>
            <person name="Wang"/>
            <person name="S."/>
            <person name="Zhang"/>
            <person name="Y."/>
            <person name="Liu"/>
            <person name="Q."/>
            <person name="Jiang"/>
            <person name="Q."/>
            <person name="Wang"/>
            <person name="X."/>
            <person name="Guo"/>
            <person name="Y."/>
            <person name="Yang"/>
            <person name="C."/>
            <person name="Wang"/>
            <person name="Y."/>
            <person name="Tian"/>
            <person name="F."/>
            <person name="Zhuang"/>
            <person name="G."/>
            <person name="Fan"/>
            <person name="Y."/>
            <person name="Gao"/>
            <person name="Q."/>
            <person name="Li"/>
            <person name="Y."/>
            <person name="Ju"/>
            <person name="Z."/>
            <person name="Li"/>
            <person name="J."/>
            <person name="Li"/>
            <person name="R."/>
            <person name="Hou"/>
            <person name="M."/>
            <person name="Yang"/>
            <person name="G."/>
            <person name="Liu"/>
            <person name="G."/>
            <person name="Liu"/>
            <person name="W."/>
            <person name="Guo"/>
            <person name="J."/>
            <person name="Pan"/>
            <person name="S."/>
            <person name="Fan"/>
            <person name="G."/>
            <person name="Zhang"/>
            <person name="W."/>
            <person name="Zhang"/>
            <person name="R."/>
            <person name="Yu"/>
            <person name="J."/>
            <person name="Zhang"/>
            <person name="X."/>
            <person name="Yin"/>
            <person name="Q."/>
            <person name="Ji"/>
            <person name="C."/>
            <person name="Jin"/>
            <person name="Y."/>
            <person name="Yue"/>
            <person name="G."/>
            <person name="Liu"/>
            <person name="M."/>
            <person name="Xu"/>
            <person name="J."/>
            <person name="Liu"/>
            <person name="S."/>
            <person name="Jordana"/>
            <person name="J."/>
            <person name="Noce"/>
            <person name="A."/>
            <person name="Amills"/>
            <person name="M."/>
            <person name="Wu"/>
            <person name="D.D."/>
            <person name="Li"/>
            <person name="S."/>
            <person name="Zhou"/>
            <person name="X. and Zhong"/>
            <person name="J."/>
        </authorList>
    </citation>
    <scope>NUCLEOTIDE SEQUENCE [LARGE SCALE GENOMIC DNA]</scope>
</reference>
<dbReference type="Pfam" id="PF14642">
    <property type="entry name" value="FAM47"/>
    <property type="match status" value="1"/>
</dbReference>
<evidence type="ECO:0000256" key="1">
    <source>
        <dbReference type="ARBA" id="ARBA00005277"/>
    </source>
</evidence>
<dbReference type="GeneTree" id="ENSGT00940000162425"/>
<protein>
    <submittedName>
        <fullName evidence="3">Family with sequence similarity 47 member E</fullName>
    </submittedName>
</protein>
<evidence type="ECO:0000313" key="4">
    <source>
        <dbReference type="Proteomes" id="UP000694387"/>
    </source>
</evidence>
<keyword evidence="4" id="KW-1185">Reference proteome</keyword>
<dbReference type="PANTHER" id="PTHR46449">
    <property type="entry name" value="ZGC:158260"/>
    <property type="match status" value="1"/>
</dbReference>
<proteinExistence type="inferred from homology"/>
<dbReference type="PANTHER" id="PTHR46449:SF3">
    <property type="entry name" value="PROTEIN FAM47E"/>
    <property type="match status" value="1"/>
</dbReference>
<feature type="compositionally biased region" description="Polar residues" evidence="2">
    <location>
        <begin position="29"/>
        <end position="43"/>
    </location>
</feature>